<evidence type="ECO:0000256" key="1">
    <source>
        <dbReference type="SAM" id="Phobius"/>
    </source>
</evidence>
<feature type="transmembrane region" description="Helical" evidence="1">
    <location>
        <begin position="147"/>
        <end position="173"/>
    </location>
</feature>
<sequence length="224" mass="23463">MHLSRSAFEMVGFSHWTATLAVFGCILGSLVDIPLMESPISAYPGWYMTAMSQYPAAFPTTFHPLYLAVNVGGCIIPLVVSAHLILRGRASFFKSVLGVAVVAAVTYYVAEAIPGEGIVLPFWLSPLLAAVMGLALARGYRRSPPLAYISGTIGTLIGADILSLLTPGILPALSPLQLLRAQPVVLSIGGAGVFDGIFLTGIIAVLLAAGIVCLFRGSCEEAND</sequence>
<feature type="transmembrane region" description="Helical" evidence="1">
    <location>
        <begin position="12"/>
        <end position="31"/>
    </location>
</feature>
<accession>A0A0W8FCI8</accession>
<name>A0A0W8FCI8_9ZZZZ</name>
<dbReference type="EMBL" id="LNQE01001373">
    <property type="protein sequence ID" value="KUG18605.1"/>
    <property type="molecule type" value="Genomic_DNA"/>
</dbReference>
<proteinExistence type="predicted"/>
<reference evidence="2" key="1">
    <citation type="journal article" date="2015" name="Proc. Natl. Acad. Sci. U.S.A.">
        <title>Networks of energetic and metabolic interactions define dynamics in microbial communities.</title>
        <authorList>
            <person name="Embree M."/>
            <person name="Liu J.K."/>
            <person name="Al-Bassam M.M."/>
            <person name="Zengler K."/>
        </authorList>
    </citation>
    <scope>NUCLEOTIDE SEQUENCE</scope>
</reference>
<feature type="transmembrane region" description="Helical" evidence="1">
    <location>
        <begin position="92"/>
        <end position="110"/>
    </location>
</feature>
<keyword evidence="1" id="KW-1133">Transmembrane helix</keyword>
<dbReference type="AlphaFoldDB" id="A0A0W8FCI8"/>
<dbReference type="PROSITE" id="PS51257">
    <property type="entry name" value="PROKAR_LIPOPROTEIN"/>
    <property type="match status" value="1"/>
</dbReference>
<protein>
    <recommendedName>
        <fullName evidence="3">DUF1614 domain-containing protein</fullName>
    </recommendedName>
</protein>
<dbReference type="InterPro" id="IPR011672">
    <property type="entry name" value="DUF1614"/>
</dbReference>
<evidence type="ECO:0000313" key="2">
    <source>
        <dbReference type="EMBL" id="KUG18605.1"/>
    </source>
</evidence>
<evidence type="ECO:0008006" key="3">
    <source>
        <dbReference type="Google" id="ProtNLM"/>
    </source>
</evidence>
<dbReference type="Pfam" id="PF07758">
    <property type="entry name" value="DUF1614"/>
    <property type="match status" value="1"/>
</dbReference>
<feature type="transmembrane region" description="Helical" evidence="1">
    <location>
        <begin position="193"/>
        <end position="215"/>
    </location>
</feature>
<comment type="caution">
    <text evidence="2">The sequence shown here is derived from an EMBL/GenBank/DDBJ whole genome shotgun (WGS) entry which is preliminary data.</text>
</comment>
<gene>
    <name evidence="2" type="ORF">ASZ90_011691</name>
</gene>
<feature type="transmembrane region" description="Helical" evidence="1">
    <location>
        <begin position="65"/>
        <end position="85"/>
    </location>
</feature>
<feature type="transmembrane region" description="Helical" evidence="1">
    <location>
        <begin position="122"/>
        <end position="140"/>
    </location>
</feature>
<keyword evidence="1" id="KW-0472">Membrane</keyword>
<organism evidence="2">
    <name type="scientific">hydrocarbon metagenome</name>
    <dbReference type="NCBI Taxonomy" id="938273"/>
    <lineage>
        <taxon>unclassified sequences</taxon>
        <taxon>metagenomes</taxon>
        <taxon>ecological metagenomes</taxon>
    </lineage>
</organism>
<keyword evidence="1" id="KW-0812">Transmembrane</keyword>